<dbReference type="PRINTS" id="PR00722">
    <property type="entry name" value="CHYMOTRYPSIN"/>
</dbReference>
<dbReference type="RefSeq" id="XP_062714137.1">
    <property type="nucleotide sequence ID" value="XM_062858153.1"/>
</dbReference>
<dbReference type="InterPro" id="IPR001314">
    <property type="entry name" value="Peptidase_S1A"/>
</dbReference>
<feature type="domain" description="Peptidase S1" evidence="4">
    <location>
        <begin position="6"/>
        <end position="276"/>
    </location>
</feature>
<name>A0ABM1YWV4_AEDAL</name>
<dbReference type="EnsemblMetazoa" id="AALFPA23_012825.R18500">
    <property type="protein sequence ID" value="AALFPA23_012825.P18500"/>
    <property type="gene ID" value="AALFPA23_012825"/>
</dbReference>
<dbReference type="Pfam" id="PF00089">
    <property type="entry name" value="Trypsin"/>
    <property type="match status" value="1"/>
</dbReference>
<reference evidence="5" key="2">
    <citation type="submission" date="2025-05" db="UniProtKB">
        <authorList>
            <consortium name="EnsemblMetazoa"/>
        </authorList>
    </citation>
    <scope>IDENTIFICATION</scope>
    <source>
        <strain evidence="5">Foshan</strain>
    </source>
</reference>
<dbReference type="SMART" id="SM00020">
    <property type="entry name" value="Tryp_SPc"/>
    <property type="match status" value="1"/>
</dbReference>
<keyword evidence="1" id="KW-1015">Disulfide bond</keyword>
<dbReference type="InterPro" id="IPR051487">
    <property type="entry name" value="Ser/Thr_Proteases_Immune/Dev"/>
</dbReference>
<accession>A0ABM1YWV4</accession>
<evidence type="ECO:0000256" key="3">
    <source>
        <dbReference type="ARBA" id="ARBA00024195"/>
    </source>
</evidence>
<dbReference type="InterPro" id="IPR009003">
    <property type="entry name" value="Peptidase_S1_PA"/>
</dbReference>
<evidence type="ECO:0000259" key="4">
    <source>
        <dbReference type="PROSITE" id="PS50240"/>
    </source>
</evidence>
<comment type="similarity">
    <text evidence="3">Belongs to the peptidase S1 family. CLIP subfamily.</text>
</comment>
<dbReference type="GeneID" id="134290920"/>
<dbReference type="Gene3D" id="2.40.10.10">
    <property type="entry name" value="Trypsin-like serine proteases"/>
    <property type="match status" value="2"/>
</dbReference>
<proteinExistence type="inferred from homology"/>
<evidence type="ECO:0000256" key="2">
    <source>
        <dbReference type="ARBA" id="ARBA00023180"/>
    </source>
</evidence>
<reference evidence="6" key="1">
    <citation type="journal article" date="2015" name="Proc. Natl. Acad. Sci. U.S.A.">
        <title>Genome sequence of the Asian Tiger mosquito, Aedes albopictus, reveals insights into its biology, genetics, and evolution.</title>
        <authorList>
            <person name="Chen X.G."/>
            <person name="Jiang X."/>
            <person name="Gu J."/>
            <person name="Xu M."/>
            <person name="Wu Y."/>
            <person name="Deng Y."/>
            <person name="Zhang C."/>
            <person name="Bonizzoni M."/>
            <person name="Dermauw W."/>
            <person name="Vontas J."/>
            <person name="Armbruster P."/>
            <person name="Huang X."/>
            <person name="Yang Y."/>
            <person name="Zhang H."/>
            <person name="He W."/>
            <person name="Peng H."/>
            <person name="Liu Y."/>
            <person name="Wu K."/>
            <person name="Chen J."/>
            <person name="Lirakis M."/>
            <person name="Topalis P."/>
            <person name="Van Leeuwen T."/>
            <person name="Hall A.B."/>
            <person name="Jiang X."/>
            <person name="Thorpe C."/>
            <person name="Mueller R.L."/>
            <person name="Sun C."/>
            <person name="Waterhouse R.M."/>
            <person name="Yan G."/>
            <person name="Tu Z.J."/>
            <person name="Fang X."/>
            <person name="James A.A."/>
        </authorList>
    </citation>
    <scope>NUCLEOTIDE SEQUENCE [LARGE SCALE GENOMIC DNA]</scope>
    <source>
        <strain evidence="6">Foshan</strain>
    </source>
</reference>
<dbReference type="PROSITE" id="PS00134">
    <property type="entry name" value="TRYPSIN_HIS"/>
    <property type="match status" value="1"/>
</dbReference>
<organism evidence="5 6">
    <name type="scientific">Aedes albopictus</name>
    <name type="common">Asian tiger mosquito</name>
    <name type="synonym">Stegomyia albopicta</name>
    <dbReference type="NCBI Taxonomy" id="7160"/>
    <lineage>
        <taxon>Eukaryota</taxon>
        <taxon>Metazoa</taxon>
        <taxon>Ecdysozoa</taxon>
        <taxon>Arthropoda</taxon>
        <taxon>Hexapoda</taxon>
        <taxon>Insecta</taxon>
        <taxon>Pterygota</taxon>
        <taxon>Neoptera</taxon>
        <taxon>Endopterygota</taxon>
        <taxon>Diptera</taxon>
        <taxon>Nematocera</taxon>
        <taxon>Culicoidea</taxon>
        <taxon>Culicidae</taxon>
        <taxon>Culicinae</taxon>
        <taxon>Aedini</taxon>
        <taxon>Aedes</taxon>
        <taxon>Stegomyia</taxon>
    </lineage>
</organism>
<protein>
    <recommendedName>
        <fullName evidence="4">Peptidase S1 domain-containing protein</fullName>
    </recommendedName>
</protein>
<sequence>MIKVFLVERQKRSSEDRHNDRWANIDEYPWMAQLIYENATHPVCEGALISNSFVVTAAHCLAGSMLQQVGDLKFVRLGEYDVQNDPDCIIINDQYLECTDGIIDVRPKSIIVHPDYQAHSSSQHHDIGLIELNHPVEFSYFIRHICLPTVDSGIMGTIMFESGWGRLNRLVEGELTSVSIPLKLKKKLTYIDHDKCSKTYRSLQVQLTSDHLCAADRRSKDSYNGNIGSPLMQFDMKKVAWVLTGLRCTQHCENCTNPGIYTNVHKYVQWIKTNAQLQ</sequence>
<dbReference type="SUPFAM" id="SSF50494">
    <property type="entry name" value="Trypsin-like serine proteases"/>
    <property type="match status" value="1"/>
</dbReference>
<dbReference type="Proteomes" id="UP000069940">
    <property type="component" value="Unassembled WGS sequence"/>
</dbReference>
<evidence type="ECO:0000313" key="6">
    <source>
        <dbReference type="Proteomes" id="UP000069940"/>
    </source>
</evidence>
<dbReference type="CDD" id="cd00190">
    <property type="entry name" value="Tryp_SPc"/>
    <property type="match status" value="1"/>
</dbReference>
<dbReference type="PANTHER" id="PTHR24256">
    <property type="entry name" value="TRYPTASE-RELATED"/>
    <property type="match status" value="1"/>
</dbReference>
<keyword evidence="6" id="KW-1185">Reference proteome</keyword>
<dbReference type="InterPro" id="IPR043504">
    <property type="entry name" value="Peptidase_S1_PA_chymotrypsin"/>
</dbReference>
<keyword evidence="2" id="KW-0325">Glycoprotein</keyword>
<dbReference type="InterPro" id="IPR018114">
    <property type="entry name" value="TRYPSIN_HIS"/>
</dbReference>
<evidence type="ECO:0000256" key="1">
    <source>
        <dbReference type="ARBA" id="ARBA00023157"/>
    </source>
</evidence>
<dbReference type="InterPro" id="IPR001254">
    <property type="entry name" value="Trypsin_dom"/>
</dbReference>
<dbReference type="PROSITE" id="PS50240">
    <property type="entry name" value="TRYPSIN_DOM"/>
    <property type="match status" value="1"/>
</dbReference>
<evidence type="ECO:0000313" key="5">
    <source>
        <dbReference type="EnsemblMetazoa" id="AALFPA23_012825.P18500"/>
    </source>
</evidence>